<dbReference type="STRING" id="5364.A0A5C3MNZ5"/>
<reference evidence="2 3" key="1">
    <citation type="journal article" date="2019" name="Nat. Ecol. Evol.">
        <title>Megaphylogeny resolves global patterns of mushroom evolution.</title>
        <authorList>
            <person name="Varga T."/>
            <person name="Krizsan K."/>
            <person name="Foldi C."/>
            <person name="Dima B."/>
            <person name="Sanchez-Garcia M."/>
            <person name="Sanchez-Ramirez S."/>
            <person name="Szollosi G.J."/>
            <person name="Szarkandi J.G."/>
            <person name="Papp V."/>
            <person name="Albert L."/>
            <person name="Andreopoulos W."/>
            <person name="Angelini C."/>
            <person name="Antonin V."/>
            <person name="Barry K.W."/>
            <person name="Bougher N.L."/>
            <person name="Buchanan P."/>
            <person name="Buyck B."/>
            <person name="Bense V."/>
            <person name="Catcheside P."/>
            <person name="Chovatia M."/>
            <person name="Cooper J."/>
            <person name="Damon W."/>
            <person name="Desjardin D."/>
            <person name="Finy P."/>
            <person name="Geml J."/>
            <person name="Haridas S."/>
            <person name="Hughes K."/>
            <person name="Justo A."/>
            <person name="Karasinski D."/>
            <person name="Kautmanova I."/>
            <person name="Kiss B."/>
            <person name="Kocsube S."/>
            <person name="Kotiranta H."/>
            <person name="LaButti K.M."/>
            <person name="Lechner B.E."/>
            <person name="Liimatainen K."/>
            <person name="Lipzen A."/>
            <person name="Lukacs Z."/>
            <person name="Mihaltcheva S."/>
            <person name="Morgado L.N."/>
            <person name="Niskanen T."/>
            <person name="Noordeloos M.E."/>
            <person name="Ohm R.A."/>
            <person name="Ortiz-Santana B."/>
            <person name="Ovrebo C."/>
            <person name="Racz N."/>
            <person name="Riley R."/>
            <person name="Savchenko A."/>
            <person name="Shiryaev A."/>
            <person name="Soop K."/>
            <person name="Spirin V."/>
            <person name="Szebenyi C."/>
            <person name="Tomsovsky M."/>
            <person name="Tulloss R.E."/>
            <person name="Uehling J."/>
            <person name="Grigoriev I.V."/>
            <person name="Vagvolgyi C."/>
            <person name="Papp T."/>
            <person name="Martin F.M."/>
            <person name="Miettinen O."/>
            <person name="Hibbett D.S."/>
            <person name="Nagy L.G."/>
        </authorList>
    </citation>
    <scope>NUCLEOTIDE SEQUENCE [LARGE SCALE GENOMIC DNA]</scope>
    <source>
        <strain evidence="2 3">OMC1185</strain>
    </source>
</reference>
<evidence type="ECO:0000313" key="2">
    <source>
        <dbReference type="EMBL" id="TFK46463.1"/>
    </source>
</evidence>
<dbReference type="Pfam" id="PF10551">
    <property type="entry name" value="MULE"/>
    <property type="match status" value="1"/>
</dbReference>
<sequence length="320" mass="36855">MPRHRCKGWLHITIQNTIPALVRIRLNHDIPHPHYTDISIPEHVQNLIYECRRQTPGQIWDRILAENEGRTVEYTERQVYALWQHINEEVWWLDDDQVKSARMVLEAAQGKEVELIDVTMEKGIDVIAFALKDSVDEFGGEMAELAMDSTWKTNAAQYELYALVGEANGQALVMGFVCTVMTDGSAAKGAKERMLTETLRWFKKHCPNVRFTLTDKDWSEINALCSPYTLRTVFPNAKHQICYWHAIKYIEERLAENKPLAAYDPRKAHTVFKFIDPTWAPGVTRGDIKEYLDGRDVELDGNEQGGIRKRLTAQREVSNV</sequence>
<dbReference type="EMBL" id="ML213529">
    <property type="protein sequence ID" value="TFK46463.1"/>
    <property type="molecule type" value="Genomic_DNA"/>
</dbReference>
<accession>A0A5C3MNZ5</accession>
<feature type="domain" description="MULE transposase" evidence="1">
    <location>
        <begin position="146"/>
        <end position="248"/>
    </location>
</feature>
<name>A0A5C3MNZ5_9AGAM</name>
<organism evidence="2 3">
    <name type="scientific">Heliocybe sulcata</name>
    <dbReference type="NCBI Taxonomy" id="5364"/>
    <lineage>
        <taxon>Eukaryota</taxon>
        <taxon>Fungi</taxon>
        <taxon>Dikarya</taxon>
        <taxon>Basidiomycota</taxon>
        <taxon>Agaricomycotina</taxon>
        <taxon>Agaricomycetes</taxon>
        <taxon>Gloeophyllales</taxon>
        <taxon>Gloeophyllaceae</taxon>
        <taxon>Heliocybe</taxon>
    </lineage>
</organism>
<evidence type="ECO:0000259" key="1">
    <source>
        <dbReference type="Pfam" id="PF10551"/>
    </source>
</evidence>
<keyword evidence="3" id="KW-1185">Reference proteome</keyword>
<gene>
    <name evidence="2" type="ORF">OE88DRAFT_1638147</name>
</gene>
<dbReference type="OrthoDB" id="2437251at2759"/>
<proteinExistence type="predicted"/>
<protein>
    <recommendedName>
        <fullName evidence="1">MULE transposase domain-containing protein</fullName>
    </recommendedName>
</protein>
<dbReference type="Proteomes" id="UP000305948">
    <property type="component" value="Unassembled WGS sequence"/>
</dbReference>
<evidence type="ECO:0000313" key="3">
    <source>
        <dbReference type="Proteomes" id="UP000305948"/>
    </source>
</evidence>
<dbReference type="InterPro" id="IPR018289">
    <property type="entry name" value="MULE_transposase_dom"/>
</dbReference>
<dbReference type="AlphaFoldDB" id="A0A5C3MNZ5"/>